<dbReference type="STRING" id="1314800.A0A1B7MEM6"/>
<reference evidence="3 4" key="1">
    <citation type="submission" date="2016-06" db="EMBL/GenBank/DDBJ databases">
        <title>Comparative genomics of the ectomycorrhizal sister species Rhizopogon vinicolor and Rhizopogon vesiculosus (Basidiomycota: Boletales) reveals a divergence of the mating type B locus.</title>
        <authorList>
            <consortium name="DOE Joint Genome Institute"/>
            <person name="Mujic A.B."/>
            <person name="Kuo A."/>
            <person name="Tritt A."/>
            <person name="Lipzen A."/>
            <person name="Chen C."/>
            <person name="Johnson J."/>
            <person name="Sharma A."/>
            <person name="Barry K."/>
            <person name="Grigoriev I.V."/>
            <person name="Spatafora J.W."/>
        </authorList>
    </citation>
    <scope>NUCLEOTIDE SEQUENCE [LARGE SCALE GENOMIC DNA]</scope>
    <source>
        <strain evidence="3 4">AM-OR11-026</strain>
    </source>
</reference>
<keyword evidence="4" id="KW-1185">Reference proteome</keyword>
<dbReference type="Pfam" id="PF20152">
    <property type="entry name" value="DUF6534"/>
    <property type="match status" value="1"/>
</dbReference>
<sequence length="321" mass="35190">MADSPAPCALTGANVDTSGYGGLLGGLLFAFMFYGVNCLQVFFYLVTYPKDRMILKAMVAVIWACDTAHQVLGTIGIWQYLVLNYGNYTYLEGTRGTLFVSILFTVIVSTTAQLFLTYRIWHLSGRIWIFPAVLVPAAVAQLVVACIYVFKGLIDLTIENLYVLDGYPTALNALAAATDVIIAIITCTLLARGRRGFNKRTDAMLARLIIISVNSGLWTGVFAVVTAVVSLQNSLLFTWPWFSMCSLYCNTILGCLNARGFIHNGMHRDEDSDTTFHLSTRPISQAGGAQRPISSSIAVQIKQTNQIDTDNLDGLCKPRLI</sequence>
<protein>
    <recommendedName>
        <fullName evidence="2">DUF6534 domain-containing protein</fullName>
    </recommendedName>
</protein>
<evidence type="ECO:0000313" key="4">
    <source>
        <dbReference type="Proteomes" id="UP000092154"/>
    </source>
</evidence>
<evidence type="ECO:0000259" key="2">
    <source>
        <dbReference type="Pfam" id="PF20152"/>
    </source>
</evidence>
<feature type="domain" description="DUF6534" evidence="2">
    <location>
        <begin position="175"/>
        <end position="259"/>
    </location>
</feature>
<evidence type="ECO:0000313" key="3">
    <source>
        <dbReference type="EMBL" id="OAX31059.1"/>
    </source>
</evidence>
<dbReference type="InParanoid" id="A0A1B7MEM6"/>
<feature type="transmembrane region" description="Helical" evidence="1">
    <location>
        <begin position="98"/>
        <end position="116"/>
    </location>
</feature>
<feature type="transmembrane region" description="Helical" evidence="1">
    <location>
        <begin position="20"/>
        <end position="45"/>
    </location>
</feature>
<dbReference type="InterPro" id="IPR045339">
    <property type="entry name" value="DUF6534"/>
</dbReference>
<dbReference type="EMBL" id="KV449623">
    <property type="protein sequence ID" value="OAX31059.1"/>
    <property type="molecule type" value="Genomic_DNA"/>
</dbReference>
<accession>A0A1B7MEM6</accession>
<evidence type="ECO:0000256" key="1">
    <source>
        <dbReference type="SAM" id="Phobius"/>
    </source>
</evidence>
<name>A0A1B7MEM6_9AGAM</name>
<dbReference type="PANTHER" id="PTHR40465">
    <property type="entry name" value="CHROMOSOME 1, WHOLE GENOME SHOTGUN SEQUENCE"/>
    <property type="match status" value="1"/>
</dbReference>
<feature type="transmembrane region" description="Helical" evidence="1">
    <location>
        <begin position="170"/>
        <end position="192"/>
    </location>
</feature>
<dbReference type="OrthoDB" id="2677454at2759"/>
<organism evidence="3 4">
    <name type="scientific">Rhizopogon vinicolor AM-OR11-026</name>
    <dbReference type="NCBI Taxonomy" id="1314800"/>
    <lineage>
        <taxon>Eukaryota</taxon>
        <taxon>Fungi</taxon>
        <taxon>Dikarya</taxon>
        <taxon>Basidiomycota</taxon>
        <taxon>Agaricomycotina</taxon>
        <taxon>Agaricomycetes</taxon>
        <taxon>Agaricomycetidae</taxon>
        <taxon>Boletales</taxon>
        <taxon>Suillineae</taxon>
        <taxon>Rhizopogonaceae</taxon>
        <taxon>Rhizopogon</taxon>
    </lineage>
</organism>
<dbReference type="AlphaFoldDB" id="A0A1B7MEM6"/>
<dbReference type="Proteomes" id="UP000092154">
    <property type="component" value="Unassembled WGS sequence"/>
</dbReference>
<proteinExistence type="predicted"/>
<keyword evidence="1" id="KW-0472">Membrane</keyword>
<feature type="transmembrane region" description="Helical" evidence="1">
    <location>
        <begin position="204"/>
        <end position="229"/>
    </location>
</feature>
<keyword evidence="1" id="KW-0812">Transmembrane</keyword>
<keyword evidence="1" id="KW-1133">Transmembrane helix</keyword>
<gene>
    <name evidence="3" type="ORF">K503DRAFT_777860</name>
</gene>
<feature type="transmembrane region" description="Helical" evidence="1">
    <location>
        <begin position="57"/>
        <end position="78"/>
    </location>
</feature>
<feature type="transmembrane region" description="Helical" evidence="1">
    <location>
        <begin position="241"/>
        <end position="262"/>
    </location>
</feature>
<feature type="transmembrane region" description="Helical" evidence="1">
    <location>
        <begin position="128"/>
        <end position="150"/>
    </location>
</feature>
<dbReference type="PANTHER" id="PTHR40465:SF1">
    <property type="entry name" value="DUF6534 DOMAIN-CONTAINING PROTEIN"/>
    <property type="match status" value="1"/>
</dbReference>